<evidence type="ECO:0000256" key="5">
    <source>
        <dbReference type="SAM" id="Phobius"/>
    </source>
</evidence>
<dbReference type="AlphaFoldDB" id="A0A841ETM8"/>
<keyword evidence="3 5" id="KW-1133">Transmembrane helix</keyword>
<dbReference type="InterPro" id="IPR003825">
    <property type="entry name" value="Colicin-V_CvpA"/>
</dbReference>
<keyword evidence="4 5" id="KW-0472">Membrane</keyword>
<organism evidence="6 7">
    <name type="scientific">Arcicella rosea</name>
    <dbReference type="NCBI Taxonomy" id="502909"/>
    <lineage>
        <taxon>Bacteria</taxon>
        <taxon>Pseudomonadati</taxon>
        <taxon>Bacteroidota</taxon>
        <taxon>Cytophagia</taxon>
        <taxon>Cytophagales</taxon>
        <taxon>Flectobacillaceae</taxon>
        <taxon>Arcicella</taxon>
    </lineage>
</organism>
<feature type="transmembrane region" description="Helical" evidence="5">
    <location>
        <begin position="64"/>
        <end position="82"/>
    </location>
</feature>
<comment type="subcellular location">
    <subcellularLocation>
        <location evidence="1">Membrane</location>
        <topology evidence="1">Multi-pass membrane protein</topology>
    </subcellularLocation>
</comment>
<reference evidence="6 7" key="1">
    <citation type="submission" date="2020-08" db="EMBL/GenBank/DDBJ databases">
        <title>Functional genomics of gut bacteria from endangered species of beetles.</title>
        <authorList>
            <person name="Carlos-Shanley C."/>
        </authorList>
    </citation>
    <scope>NUCLEOTIDE SEQUENCE [LARGE SCALE GENOMIC DNA]</scope>
    <source>
        <strain evidence="6 7">S00070</strain>
    </source>
</reference>
<evidence type="ECO:0000313" key="6">
    <source>
        <dbReference type="EMBL" id="MBB6004749.1"/>
    </source>
</evidence>
<keyword evidence="7" id="KW-1185">Reference proteome</keyword>
<evidence type="ECO:0000256" key="3">
    <source>
        <dbReference type="ARBA" id="ARBA00022989"/>
    </source>
</evidence>
<sequence length="169" mass="18844">MQPIDIFILLPTLWGAYIGYQRGIIIEIISIVAFVLSVIIGFKTLGFASDLASPYMSNGLTHKIMPYIGFGAVFFPIVYLINKLGWVLRKSIRYTVLGNFDSFAGAVVGAFTWAFGISIFIWLITAIGIKIPESDSEKVYLYPLVQPLAPKVVERAIDIVPKQIDKLRK</sequence>
<dbReference type="GO" id="GO:0009403">
    <property type="term" value="P:toxin biosynthetic process"/>
    <property type="evidence" value="ECO:0007669"/>
    <property type="project" value="InterPro"/>
</dbReference>
<evidence type="ECO:0000256" key="4">
    <source>
        <dbReference type="ARBA" id="ARBA00023136"/>
    </source>
</evidence>
<evidence type="ECO:0000256" key="2">
    <source>
        <dbReference type="ARBA" id="ARBA00022692"/>
    </source>
</evidence>
<keyword evidence="2 5" id="KW-0812">Transmembrane</keyword>
<dbReference type="Pfam" id="PF02674">
    <property type="entry name" value="Colicin_V"/>
    <property type="match status" value="1"/>
</dbReference>
<feature type="transmembrane region" description="Helical" evidence="5">
    <location>
        <begin position="103"/>
        <end position="124"/>
    </location>
</feature>
<feature type="transmembrane region" description="Helical" evidence="5">
    <location>
        <begin position="24"/>
        <end position="44"/>
    </location>
</feature>
<dbReference type="RefSeq" id="WP_184135958.1">
    <property type="nucleotide sequence ID" value="NZ_JACHKT010000028.1"/>
</dbReference>
<protein>
    <submittedName>
        <fullName evidence="6">Membrane protein required for colicin V production</fullName>
    </submittedName>
</protein>
<proteinExistence type="predicted"/>
<dbReference type="GO" id="GO:0016020">
    <property type="term" value="C:membrane"/>
    <property type="evidence" value="ECO:0007669"/>
    <property type="project" value="UniProtKB-SubCell"/>
</dbReference>
<dbReference type="Proteomes" id="UP000524404">
    <property type="component" value="Unassembled WGS sequence"/>
</dbReference>
<dbReference type="EMBL" id="JACHKT010000028">
    <property type="protein sequence ID" value="MBB6004749.1"/>
    <property type="molecule type" value="Genomic_DNA"/>
</dbReference>
<dbReference type="PANTHER" id="PTHR37306">
    <property type="entry name" value="COLICIN V PRODUCTION PROTEIN"/>
    <property type="match status" value="1"/>
</dbReference>
<accession>A0A841ETM8</accession>
<name>A0A841ETM8_9BACT</name>
<evidence type="ECO:0000313" key="7">
    <source>
        <dbReference type="Proteomes" id="UP000524404"/>
    </source>
</evidence>
<dbReference type="PANTHER" id="PTHR37306:SF1">
    <property type="entry name" value="COLICIN V PRODUCTION PROTEIN"/>
    <property type="match status" value="1"/>
</dbReference>
<comment type="caution">
    <text evidence="6">The sequence shown here is derived from an EMBL/GenBank/DDBJ whole genome shotgun (WGS) entry which is preliminary data.</text>
</comment>
<evidence type="ECO:0000256" key="1">
    <source>
        <dbReference type="ARBA" id="ARBA00004141"/>
    </source>
</evidence>
<gene>
    <name evidence="6" type="ORF">HNP25_003419</name>
</gene>